<feature type="signal peptide" evidence="1">
    <location>
        <begin position="1"/>
        <end position="22"/>
    </location>
</feature>
<dbReference type="SUPFAM" id="SSF55486">
    <property type="entry name" value="Metalloproteases ('zincins'), catalytic domain"/>
    <property type="match status" value="1"/>
</dbReference>
<keyword evidence="3" id="KW-1185">Reference proteome</keyword>
<evidence type="ECO:0000256" key="1">
    <source>
        <dbReference type="SAM" id="SignalP"/>
    </source>
</evidence>
<evidence type="ECO:0000313" key="2">
    <source>
        <dbReference type="EMBL" id="QDE31448.1"/>
    </source>
</evidence>
<evidence type="ECO:0008006" key="4">
    <source>
        <dbReference type="Google" id="ProtNLM"/>
    </source>
</evidence>
<sequence>MLKSIFVATLFFNLVVTANAVANPLALFIEQCLQYQPNLVQDDLVTFQSVEQQAVEFEKQTLALNNLNDRIQYYRPFVIDNQSKQGLLWCQLHLADELYALTAAPSTQSLINKLQHAALPYNQLGEHLASIKQMQWALIEKSKLHSAQASIHLALSQQDFTMQFNQQDCVLNNGPKSESKTNDNDINNNANIDISIAKYLIKQPNEHCRKQAWLAYQTRSRDQQTPALELIHQLHQQYATQQAYDNTAQSELSRYGLNPQLLQQFLTNQTTNLDIAPWNIAHVLSGISKSSKMKMITSNEFLQQIFASLKPLGLKFELITLASSTTNKQSSSDAEQHNPLTDMQAIRVWHQQRLLGDIFTYPQDKLKSRLNVDGQLIKQAVIGHQFGQYALSFPRQLTRLQQQQKLIYALSQAIVSLAQSGQFYFLSNRVQNLDTHAISTKWLVHYINQQLDLPLLSARHQLVAQYQQQLWVFRAKVALTFYQYKGNFKGTDKDDWLTNNQPLSAAFEQSFGQQWPNATDAIYSYQAIANEGINHYLPLWQTALTQLIIAEVPAKISPRDIFDLLVINETYLPLNDRLERLIGPPIDTHSLIRRFKHAGTTQE</sequence>
<dbReference type="AlphaFoldDB" id="A0A4Y5YFQ9"/>
<dbReference type="EMBL" id="CP041036">
    <property type="protein sequence ID" value="QDE31448.1"/>
    <property type="molecule type" value="Genomic_DNA"/>
</dbReference>
<feature type="chain" id="PRO_5021475083" description="Zn-dependent oligopeptidase" evidence="1">
    <location>
        <begin position="23"/>
        <end position="603"/>
    </location>
</feature>
<accession>A0A4Y5YFQ9</accession>
<keyword evidence="1" id="KW-0732">Signal</keyword>
<name>A0A4Y5YFQ9_9GAMM</name>
<proteinExistence type="predicted"/>
<organism evidence="2 3">
    <name type="scientific">Shewanella polaris</name>
    <dbReference type="NCBI Taxonomy" id="2588449"/>
    <lineage>
        <taxon>Bacteria</taxon>
        <taxon>Pseudomonadati</taxon>
        <taxon>Pseudomonadota</taxon>
        <taxon>Gammaproteobacteria</taxon>
        <taxon>Alteromonadales</taxon>
        <taxon>Shewanellaceae</taxon>
        <taxon>Shewanella</taxon>
    </lineage>
</organism>
<dbReference type="Proteomes" id="UP000319809">
    <property type="component" value="Chromosome"/>
</dbReference>
<protein>
    <recommendedName>
        <fullName evidence="4">Zn-dependent oligopeptidase</fullName>
    </recommendedName>
</protein>
<dbReference type="KEGG" id="spol:FH971_11020"/>
<reference evidence="2 3" key="1">
    <citation type="submission" date="2019-06" db="EMBL/GenBank/DDBJ databases">
        <title>The genome of Shewanella sp. SM1901.</title>
        <authorList>
            <person name="Cha Q."/>
        </authorList>
    </citation>
    <scope>NUCLEOTIDE SEQUENCE [LARGE SCALE GENOMIC DNA]</scope>
    <source>
        <strain evidence="2 3">SM1901</strain>
    </source>
</reference>
<dbReference type="RefSeq" id="WP_140234325.1">
    <property type="nucleotide sequence ID" value="NZ_CP041036.1"/>
</dbReference>
<evidence type="ECO:0000313" key="3">
    <source>
        <dbReference type="Proteomes" id="UP000319809"/>
    </source>
</evidence>
<gene>
    <name evidence="2" type="ORF">FH971_11020</name>
</gene>